<keyword evidence="5" id="KW-1185">Reference proteome</keyword>
<sequence length="285" mass="33224">MGDRKKPTPYDIDYKVLIIGESRVGKTSIIKRLNNEGFSESTISTVGLDFVNAFFNIDGVTVRLQIWDTAGQERFRTITRSHFRNTKGTVLVYDISDRESFEKLEYWVDNLSNMNLDREVVYIIGNKNDLESEREISYEQGQKFASRNLVKFFETSAKNGNNLQEIFKTLAFDILDSNDMSKMNRYKYKSMSECFVYSYNMPNEIQLKQPNENAKKKNKFLLPFKKKLKYKAPVAKSLDNLNQISYNTSNDTNKIKLKSDKKSNKKNSKNKKKKSLRYLNCCKIS</sequence>
<dbReference type="SMART" id="SM00177">
    <property type="entry name" value="ARF"/>
    <property type="match status" value="1"/>
</dbReference>
<dbReference type="CDD" id="cd00154">
    <property type="entry name" value="Rab"/>
    <property type="match status" value="1"/>
</dbReference>
<dbReference type="AlphaFoldDB" id="A0A813YYB5"/>
<dbReference type="Gene3D" id="3.40.50.300">
    <property type="entry name" value="P-loop containing nucleotide triphosphate hydrolases"/>
    <property type="match status" value="1"/>
</dbReference>
<dbReference type="InterPro" id="IPR027417">
    <property type="entry name" value="P-loop_NTPase"/>
</dbReference>
<dbReference type="PANTHER" id="PTHR47977">
    <property type="entry name" value="RAS-RELATED PROTEIN RAB"/>
    <property type="match status" value="1"/>
</dbReference>
<dbReference type="SMART" id="SM00173">
    <property type="entry name" value="RAS"/>
    <property type="match status" value="1"/>
</dbReference>
<dbReference type="GO" id="GO:0003924">
    <property type="term" value="F:GTPase activity"/>
    <property type="evidence" value="ECO:0007669"/>
    <property type="project" value="InterPro"/>
</dbReference>
<dbReference type="GO" id="GO:0005525">
    <property type="term" value="F:GTP binding"/>
    <property type="evidence" value="ECO:0007669"/>
    <property type="project" value="UniProtKB-KW"/>
</dbReference>
<dbReference type="InterPro" id="IPR005225">
    <property type="entry name" value="Small_GTP-bd"/>
</dbReference>
<reference evidence="4" key="1">
    <citation type="submission" date="2021-02" db="EMBL/GenBank/DDBJ databases">
        <authorList>
            <person name="Nowell W R."/>
        </authorList>
    </citation>
    <scope>NUCLEOTIDE SEQUENCE</scope>
    <source>
        <strain evidence="4">Ploen Becks lab</strain>
    </source>
</reference>
<organism evidence="4 5">
    <name type="scientific">Brachionus calyciflorus</name>
    <dbReference type="NCBI Taxonomy" id="104777"/>
    <lineage>
        <taxon>Eukaryota</taxon>
        <taxon>Metazoa</taxon>
        <taxon>Spiralia</taxon>
        <taxon>Gnathifera</taxon>
        <taxon>Rotifera</taxon>
        <taxon>Eurotatoria</taxon>
        <taxon>Monogononta</taxon>
        <taxon>Pseudotrocha</taxon>
        <taxon>Ploima</taxon>
        <taxon>Brachionidae</taxon>
        <taxon>Brachionus</taxon>
    </lineage>
</organism>
<proteinExistence type="predicted"/>
<keyword evidence="3" id="KW-0449">Lipoprotein</keyword>
<name>A0A813YYB5_9BILA</name>
<dbReference type="EMBL" id="CAJNOC010001781">
    <property type="protein sequence ID" value="CAF0890753.1"/>
    <property type="molecule type" value="Genomic_DNA"/>
</dbReference>
<dbReference type="Proteomes" id="UP000663879">
    <property type="component" value="Unassembled WGS sequence"/>
</dbReference>
<dbReference type="PROSITE" id="PS51417">
    <property type="entry name" value="ARF"/>
    <property type="match status" value="1"/>
</dbReference>
<keyword evidence="1" id="KW-0547">Nucleotide-binding</keyword>
<dbReference type="SMART" id="SM00175">
    <property type="entry name" value="RAB"/>
    <property type="match status" value="1"/>
</dbReference>
<dbReference type="Pfam" id="PF00071">
    <property type="entry name" value="Ras"/>
    <property type="match status" value="1"/>
</dbReference>
<evidence type="ECO:0000256" key="3">
    <source>
        <dbReference type="ARBA" id="ARBA00023288"/>
    </source>
</evidence>
<evidence type="ECO:0000313" key="4">
    <source>
        <dbReference type="EMBL" id="CAF0890753.1"/>
    </source>
</evidence>
<evidence type="ECO:0000256" key="2">
    <source>
        <dbReference type="ARBA" id="ARBA00023134"/>
    </source>
</evidence>
<dbReference type="PROSITE" id="PS51419">
    <property type="entry name" value="RAB"/>
    <property type="match status" value="1"/>
</dbReference>
<dbReference type="FunFam" id="3.40.50.300:FF:001129">
    <property type="entry name" value="ras-related protein Rab-44 isoform X2"/>
    <property type="match status" value="1"/>
</dbReference>
<protein>
    <submittedName>
        <fullName evidence="4">Uncharacterized protein</fullName>
    </submittedName>
</protein>
<dbReference type="SUPFAM" id="SSF52540">
    <property type="entry name" value="P-loop containing nucleoside triphosphate hydrolases"/>
    <property type="match status" value="1"/>
</dbReference>
<comment type="caution">
    <text evidence="4">The sequence shown here is derived from an EMBL/GenBank/DDBJ whole genome shotgun (WGS) entry which is preliminary data.</text>
</comment>
<dbReference type="OrthoDB" id="6018864at2759"/>
<dbReference type="PROSITE" id="PS51421">
    <property type="entry name" value="RAS"/>
    <property type="match status" value="1"/>
</dbReference>
<evidence type="ECO:0000256" key="1">
    <source>
        <dbReference type="ARBA" id="ARBA00022741"/>
    </source>
</evidence>
<dbReference type="NCBIfam" id="TIGR00231">
    <property type="entry name" value="small_GTP"/>
    <property type="match status" value="1"/>
</dbReference>
<accession>A0A813YYB5</accession>
<dbReference type="PRINTS" id="PR00449">
    <property type="entry name" value="RASTRNSFRMNG"/>
</dbReference>
<dbReference type="InterPro" id="IPR001806">
    <property type="entry name" value="Small_GTPase"/>
</dbReference>
<dbReference type="InterPro" id="IPR050227">
    <property type="entry name" value="Rab"/>
</dbReference>
<keyword evidence="2" id="KW-0342">GTP-binding</keyword>
<dbReference type="SMART" id="SM00176">
    <property type="entry name" value="RAN"/>
    <property type="match status" value="1"/>
</dbReference>
<gene>
    <name evidence="4" type="ORF">OXX778_LOCUS10898</name>
</gene>
<evidence type="ECO:0000313" key="5">
    <source>
        <dbReference type="Proteomes" id="UP000663879"/>
    </source>
</evidence>
<dbReference type="SMART" id="SM00174">
    <property type="entry name" value="RHO"/>
    <property type="match status" value="1"/>
</dbReference>